<keyword evidence="8" id="KW-1185">Reference proteome</keyword>
<dbReference type="GeneID" id="110978784"/>
<dbReference type="SMART" id="SM01195">
    <property type="entry name" value="FA"/>
    <property type="match status" value="1"/>
</dbReference>
<dbReference type="Pfam" id="PF05902">
    <property type="entry name" value="4_1_CTD"/>
    <property type="match status" value="1"/>
</dbReference>
<keyword evidence="3" id="KW-0597">Phosphoprotein</keyword>
<dbReference type="GO" id="GO:0005886">
    <property type="term" value="C:plasma membrane"/>
    <property type="evidence" value="ECO:0007669"/>
    <property type="project" value="TreeGrafter"/>
</dbReference>
<evidence type="ECO:0000256" key="3">
    <source>
        <dbReference type="ARBA" id="ARBA00022553"/>
    </source>
</evidence>
<feature type="domain" description="FERM" evidence="7">
    <location>
        <begin position="70"/>
        <end position="353"/>
    </location>
</feature>
<dbReference type="Pfam" id="PF09379">
    <property type="entry name" value="FERM_N"/>
    <property type="match status" value="1"/>
</dbReference>
<feature type="compositionally biased region" description="Low complexity" evidence="6">
    <location>
        <begin position="555"/>
        <end position="565"/>
    </location>
</feature>
<feature type="compositionally biased region" description="Low complexity" evidence="6">
    <location>
        <begin position="34"/>
        <end position="60"/>
    </location>
</feature>
<dbReference type="PROSITE" id="PS00661">
    <property type="entry name" value="FERM_2"/>
    <property type="match status" value="1"/>
</dbReference>
<evidence type="ECO:0000256" key="2">
    <source>
        <dbReference type="ARBA" id="ARBA00022490"/>
    </source>
</evidence>
<dbReference type="SUPFAM" id="SSF54236">
    <property type="entry name" value="Ubiquitin-like"/>
    <property type="match status" value="1"/>
</dbReference>
<dbReference type="OrthoDB" id="6589456at2759"/>
<dbReference type="RefSeq" id="XP_022089753.1">
    <property type="nucleotide sequence ID" value="XM_022234061.1"/>
</dbReference>
<dbReference type="KEGG" id="aplc:110978784"/>
<dbReference type="AlphaFoldDB" id="A0A8B7Y936"/>
<dbReference type="PANTHER" id="PTHR23280:SF21">
    <property type="entry name" value="PROTEIN 4.1 HOMOLOG"/>
    <property type="match status" value="1"/>
</dbReference>
<dbReference type="Gene3D" id="3.10.20.90">
    <property type="entry name" value="Phosphatidylinositol 3-kinase Catalytic Subunit, Chain A, domain 1"/>
    <property type="match status" value="1"/>
</dbReference>
<name>A0A8B7Y936_ACAPL</name>
<dbReference type="PROSITE" id="PS50057">
    <property type="entry name" value="FERM_3"/>
    <property type="match status" value="1"/>
</dbReference>
<dbReference type="SMART" id="SM00295">
    <property type="entry name" value="B41"/>
    <property type="match status" value="1"/>
</dbReference>
<dbReference type="FunFam" id="2.30.29.30:FF:000001">
    <property type="entry name" value="Erythrocyte membrane protein band 4.1"/>
    <property type="match status" value="1"/>
</dbReference>
<dbReference type="GO" id="GO:0031032">
    <property type="term" value="P:actomyosin structure organization"/>
    <property type="evidence" value="ECO:0007669"/>
    <property type="project" value="TreeGrafter"/>
</dbReference>
<evidence type="ECO:0000313" key="9">
    <source>
        <dbReference type="RefSeq" id="XP_022089753.1"/>
    </source>
</evidence>
<dbReference type="InterPro" id="IPR008379">
    <property type="entry name" value="Band_4.1_C"/>
</dbReference>
<feature type="region of interest" description="Disordered" evidence="6">
    <location>
        <begin position="380"/>
        <end position="415"/>
    </location>
</feature>
<dbReference type="InterPro" id="IPR019749">
    <property type="entry name" value="Band_41_domain"/>
</dbReference>
<feature type="region of interest" description="Disordered" evidence="6">
    <location>
        <begin position="458"/>
        <end position="509"/>
    </location>
</feature>
<dbReference type="InterPro" id="IPR000299">
    <property type="entry name" value="FERM_domain"/>
</dbReference>
<evidence type="ECO:0000259" key="7">
    <source>
        <dbReference type="PROSITE" id="PS50057"/>
    </source>
</evidence>
<dbReference type="InterPro" id="IPR019748">
    <property type="entry name" value="FERM_central"/>
</dbReference>
<dbReference type="InterPro" id="IPR011993">
    <property type="entry name" value="PH-like_dom_sf"/>
</dbReference>
<feature type="compositionally biased region" description="Acidic residues" evidence="6">
    <location>
        <begin position="498"/>
        <end position="509"/>
    </location>
</feature>
<accession>A0A8B7Y936</accession>
<dbReference type="InterPro" id="IPR029071">
    <property type="entry name" value="Ubiquitin-like_domsf"/>
</dbReference>
<dbReference type="GO" id="GO:0005856">
    <property type="term" value="C:cytoskeleton"/>
    <property type="evidence" value="ECO:0007669"/>
    <property type="project" value="UniProtKB-SubCell"/>
</dbReference>
<dbReference type="Gene3D" id="2.30.29.30">
    <property type="entry name" value="Pleckstrin-homology domain (PH domain)/Phosphotyrosine-binding domain (PTB)"/>
    <property type="match status" value="1"/>
</dbReference>
<dbReference type="Pfam" id="PF08736">
    <property type="entry name" value="FA"/>
    <property type="match status" value="1"/>
</dbReference>
<dbReference type="Gene3D" id="1.20.80.10">
    <property type="match status" value="1"/>
</dbReference>
<feature type="compositionally biased region" description="Polar residues" evidence="6">
    <location>
        <begin position="1"/>
        <end position="11"/>
    </location>
</feature>
<feature type="compositionally biased region" description="Basic and acidic residues" evidence="6">
    <location>
        <begin position="458"/>
        <end position="497"/>
    </location>
</feature>
<keyword evidence="5" id="KW-0206">Cytoskeleton</keyword>
<dbReference type="SUPFAM" id="SSF50729">
    <property type="entry name" value="PH domain-like"/>
    <property type="match status" value="1"/>
</dbReference>
<proteinExistence type="predicted"/>
<dbReference type="SMART" id="SM01196">
    <property type="entry name" value="FERM_C"/>
    <property type="match status" value="1"/>
</dbReference>
<dbReference type="CDD" id="cd14473">
    <property type="entry name" value="FERM_B-lobe"/>
    <property type="match status" value="1"/>
</dbReference>
<feature type="region of interest" description="Disordered" evidence="6">
    <location>
        <begin position="1"/>
        <end position="68"/>
    </location>
</feature>
<gene>
    <name evidence="9" type="primary">LOC110978784</name>
</gene>
<evidence type="ECO:0000313" key="8">
    <source>
        <dbReference type="Proteomes" id="UP000694845"/>
    </source>
</evidence>
<keyword evidence="4" id="KW-0009">Actin-binding</keyword>
<dbReference type="Pfam" id="PF09380">
    <property type="entry name" value="FERM_C"/>
    <property type="match status" value="1"/>
</dbReference>
<dbReference type="InterPro" id="IPR019747">
    <property type="entry name" value="FERM_CS"/>
</dbReference>
<comment type="subcellular location">
    <subcellularLocation>
        <location evidence="1">Cytoplasm</location>
        <location evidence="1">Cytoskeleton</location>
    </subcellularLocation>
</comment>
<dbReference type="InterPro" id="IPR014352">
    <property type="entry name" value="FERM/acyl-CoA-bd_prot_sf"/>
</dbReference>
<dbReference type="FunFam" id="1.20.80.10:FF:000001">
    <property type="entry name" value="Erythrocyte membrane protein band 4.1"/>
    <property type="match status" value="1"/>
</dbReference>
<dbReference type="GO" id="GO:0003779">
    <property type="term" value="F:actin binding"/>
    <property type="evidence" value="ECO:0007669"/>
    <property type="project" value="UniProtKB-KW"/>
</dbReference>
<protein>
    <submittedName>
        <fullName evidence="9">Band 4.1-like protein 3 isoform X1</fullName>
    </submittedName>
</protein>
<dbReference type="FunFam" id="3.10.20.90:FF:000002">
    <property type="entry name" value="Erythrocyte protein band 4.1-like 3"/>
    <property type="match status" value="1"/>
</dbReference>
<evidence type="ECO:0000256" key="4">
    <source>
        <dbReference type="ARBA" id="ARBA00023203"/>
    </source>
</evidence>
<feature type="compositionally biased region" description="Basic and acidic residues" evidence="6">
    <location>
        <begin position="386"/>
        <end position="397"/>
    </location>
</feature>
<dbReference type="SUPFAM" id="SSF47031">
    <property type="entry name" value="Second domain of FERM"/>
    <property type="match status" value="1"/>
</dbReference>
<dbReference type="InterPro" id="IPR018980">
    <property type="entry name" value="FERM_PH-like_C"/>
</dbReference>
<sequence length="792" mass="89285">MSQEYTGTSENNPPPSSAEHQSGDKPQSVEPDVTQSAQSTQQSSAPQQAAASSKPSSSPKRTQPHAAKMQRVTILMLDGTKFECDVEKRCKGQAILDKACQNLDLMEKDYFGLVYKDNQEARTWLDPTKEAKKQIRNGPWMFYFNVKFYPPDPAQLKEDVTRYFLCLQLRDDILKGKLPCSLVTHALLGSYVVQGELGDYDPERHGIDTNYLKEFRFAPNQTHELEEKVMELHKTHKGQTPSEADLHFLENAKKLAMYGVDLHHARDSEGVDIMLGVCANGLLIYRDRLRINRFAWPKILKISYKRNNFYIKIRPGEFEHFESTIGFKLANHRAAKRLWKVCVEHHTFFRLVSPEPPPKRTLFRLGSKFRYSGRTQFQTRQASATIDRDNPKFDRALSGRLSRSMDGGYGGPIDREERPDEVILAAQAKQQLAERPQSQFEQNLEFADNEDEQKLHFVDSEDEDKGKEGSEGRAESSVDEGAKEGLKEEVSQDHDITSDEGDYDGVDPEMAEKFQEIKMTYFSRSADDVAASKPEDEPLQFISPGEEGYEMQPGQTRYQTTTTTTTTKTVYKVERTEDEPGVVLEGEPILLEPSLEEAPTTVTTNVNTFVSVSPETYQEPPQPAVEGDVAVMKRLDENAEPQPEDDEMVAATASEGDEPYVKTATIVQQGGPDENSQFTHDVPYVQTENTTITYERDEPDNSLDDTGVLVSAQTLSSESHTTTTTTHITRTVKGDVTETRVEKKIIIQGDGDINKDELLAQAIAEEQRENPDFKITKVVIHKEGEETNGDLE</sequence>
<evidence type="ECO:0000256" key="6">
    <source>
        <dbReference type="SAM" id="MobiDB-lite"/>
    </source>
</evidence>
<dbReference type="PRINTS" id="PR00935">
    <property type="entry name" value="BAND41"/>
</dbReference>
<evidence type="ECO:0000256" key="1">
    <source>
        <dbReference type="ARBA" id="ARBA00004245"/>
    </source>
</evidence>
<dbReference type="PIRSF" id="PIRSF002304">
    <property type="entry name" value="Membrane_skeletal_4_1"/>
    <property type="match status" value="1"/>
</dbReference>
<organism evidence="8 9">
    <name type="scientific">Acanthaster planci</name>
    <name type="common">Crown-of-thorns starfish</name>
    <dbReference type="NCBI Taxonomy" id="133434"/>
    <lineage>
        <taxon>Eukaryota</taxon>
        <taxon>Metazoa</taxon>
        <taxon>Echinodermata</taxon>
        <taxon>Eleutherozoa</taxon>
        <taxon>Asterozoa</taxon>
        <taxon>Asteroidea</taxon>
        <taxon>Valvatacea</taxon>
        <taxon>Valvatida</taxon>
        <taxon>Acanthasteridae</taxon>
        <taxon>Acanthaster</taxon>
    </lineage>
</organism>
<keyword evidence="2" id="KW-0963">Cytoplasm</keyword>
<dbReference type="InterPro" id="IPR018979">
    <property type="entry name" value="FERM_N"/>
</dbReference>
<reference evidence="9" key="1">
    <citation type="submission" date="2025-08" db="UniProtKB">
        <authorList>
            <consortium name="RefSeq"/>
        </authorList>
    </citation>
    <scope>IDENTIFICATION</scope>
</reference>
<dbReference type="InterPro" id="IPR014847">
    <property type="entry name" value="FA"/>
</dbReference>
<dbReference type="CDD" id="cd13184">
    <property type="entry name" value="FERM_C_4_1_family"/>
    <property type="match status" value="1"/>
</dbReference>
<dbReference type="InterPro" id="IPR035963">
    <property type="entry name" value="FERM_2"/>
</dbReference>
<dbReference type="Proteomes" id="UP000694845">
    <property type="component" value="Unplaced"/>
</dbReference>
<feature type="region of interest" description="Disordered" evidence="6">
    <location>
        <begin position="528"/>
        <end position="565"/>
    </location>
</feature>
<dbReference type="Pfam" id="PF00373">
    <property type="entry name" value="FERM_M"/>
    <property type="match status" value="1"/>
</dbReference>
<dbReference type="InterPro" id="IPR000798">
    <property type="entry name" value="Ez/rad/moesin-like"/>
</dbReference>
<dbReference type="PRINTS" id="PR00661">
    <property type="entry name" value="ERMFAMILY"/>
</dbReference>
<evidence type="ECO:0000256" key="5">
    <source>
        <dbReference type="ARBA" id="ARBA00023212"/>
    </source>
</evidence>
<dbReference type="GO" id="GO:0005198">
    <property type="term" value="F:structural molecule activity"/>
    <property type="evidence" value="ECO:0007669"/>
    <property type="project" value="InterPro"/>
</dbReference>
<dbReference type="PANTHER" id="PTHR23280">
    <property type="entry name" value="4.1 G PROTEIN"/>
    <property type="match status" value="1"/>
</dbReference>